<proteinExistence type="predicted"/>
<organism evidence="1 2">
    <name type="scientific">Clonorchis sinensis</name>
    <name type="common">Chinese liver fluke</name>
    <dbReference type="NCBI Taxonomy" id="79923"/>
    <lineage>
        <taxon>Eukaryota</taxon>
        <taxon>Metazoa</taxon>
        <taxon>Spiralia</taxon>
        <taxon>Lophotrochozoa</taxon>
        <taxon>Platyhelminthes</taxon>
        <taxon>Trematoda</taxon>
        <taxon>Digenea</taxon>
        <taxon>Opisthorchiida</taxon>
        <taxon>Opisthorchiata</taxon>
        <taxon>Opisthorchiidae</taxon>
        <taxon>Clonorchis</taxon>
    </lineage>
</organism>
<sequence>MVEEYYKREIQLNFNRVFRQQEPNSHMSVCGNIRKANKMKTLALRFPFTECRLRVGKHRIAAYSFHCSWCSLSVEWDRVMMHHKPVSTRFPPSYKDILGKTTDANSDELGKAFISKTACCAPFGYRRTYPDGKERRTSRDLFMLYGAEAPGFLSKVTVSDDDIDDLEKTFTKPDLDHSIPWGILQEEAPVLGLNIEGCSHLLNPKKNGVGRLFFSDLMSSIFHCMVPLQKEDKDLYTVPGNAVYTAYRMLMVRHDNYLLESESISLSGKKQDMVVPSQMGLLVILLAIEQAANRFKQRNLLEIDVLSVSQMTGRLAGTHSYDRSNSRKRLMSTFNVPKLCRVSFSEVLIQVRQFGQIHCPAFPTVNSGQSELGLTRETETPEYPWMSSEVQCTRYINAQNRVKNTRTMRHIQRKQRQPSGNSDAFWMRHRQPAFGQYWVMIGCCVQTFDQSDLGSMLDRQASRTFGQSCKGIGFSAVAEPNSGIRVEFRLTGFKVRSLTTEPPPYEMPAAPCLRGGSSWRIANHERVEARVMCTYIKYIPIYGYQDHQVGSQVEKAEIVKFGDVNSTEKFRSSPQTCSLPKQTGFTGNAISDDNDLKLLPPNLVGRCPLMVGFVLSDRLLFDKALSRDHANRGR</sequence>
<reference key="2">
    <citation type="submission" date="2011-10" db="EMBL/GenBank/DDBJ databases">
        <title>The genome and transcriptome sequence of Clonorchis sinensis provide insights into the carcinogenic liver fluke.</title>
        <authorList>
            <person name="Wang X."/>
            <person name="Huang Y."/>
            <person name="Chen W."/>
            <person name="Liu H."/>
            <person name="Guo L."/>
            <person name="Chen Y."/>
            <person name="Luo F."/>
            <person name="Zhou W."/>
            <person name="Sun J."/>
            <person name="Mao Q."/>
            <person name="Liang P."/>
            <person name="Zhou C."/>
            <person name="Tian Y."/>
            <person name="Men J."/>
            <person name="Lv X."/>
            <person name="Huang L."/>
            <person name="Zhou J."/>
            <person name="Hu Y."/>
            <person name="Li R."/>
            <person name="Zhang F."/>
            <person name="Lei H."/>
            <person name="Li X."/>
            <person name="Hu X."/>
            <person name="Liang C."/>
            <person name="Xu J."/>
            <person name="Wu Z."/>
            <person name="Yu X."/>
        </authorList>
    </citation>
    <scope>NUCLEOTIDE SEQUENCE</scope>
    <source>
        <strain>Henan</strain>
    </source>
</reference>
<keyword evidence="2" id="KW-1185">Reference proteome</keyword>
<name>G7YH37_CLOSI</name>
<dbReference type="EMBL" id="DF143266">
    <property type="protein sequence ID" value="GAA52270.1"/>
    <property type="molecule type" value="Genomic_DNA"/>
</dbReference>
<dbReference type="Proteomes" id="UP000008909">
    <property type="component" value="Unassembled WGS sequence"/>
</dbReference>
<dbReference type="AlphaFoldDB" id="G7YH37"/>
<protein>
    <submittedName>
        <fullName evidence="1">Uncharacterized protein</fullName>
    </submittedName>
</protein>
<evidence type="ECO:0000313" key="2">
    <source>
        <dbReference type="Proteomes" id="UP000008909"/>
    </source>
</evidence>
<reference evidence="1" key="1">
    <citation type="journal article" date="2011" name="Genome Biol.">
        <title>The draft genome of the carcinogenic human liver fluke Clonorchis sinensis.</title>
        <authorList>
            <person name="Wang X."/>
            <person name="Chen W."/>
            <person name="Huang Y."/>
            <person name="Sun J."/>
            <person name="Men J."/>
            <person name="Liu H."/>
            <person name="Luo F."/>
            <person name="Guo L."/>
            <person name="Lv X."/>
            <person name="Deng C."/>
            <person name="Zhou C."/>
            <person name="Fan Y."/>
            <person name="Li X."/>
            <person name="Huang L."/>
            <person name="Hu Y."/>
            <person name="Liang C."/>
            <person name="Hu X."/>
            <person name="Xu J."/>
            <person name="Yu X."/>
        </authorList>
    </citation>
    <scope>NUCLEOTIDE SEQUENCE [LARGE SCALE GENOMIC DNA]</scope>
    <source>
        <strain evidence="1">Henan</strain>
    </source>
</reference>
<accession>G7YH37</accession>
<evidence type="ECO:0000313" key="1">
    <source>
        <dbReference type="EMBL" id="GAA52270.1"/>
    </source>
</evidence>
<gene>
    <name evidence="1" type="ORF">CLF_107727</name>
</gene>